<comment type="caution">
    <text evidence="1">The sequence shown here is derived from an EMBL/GenBank/DDBJ whole genome shotgun (WGS) entry which is preliminary data.</text>
</comment>
<dbReference type="EMBL" id="SSNT01000018">
    <property type="protein sequence ID" value="THF76821.1"/>
    <property type="molecule type" value="Genomic_DNA"/>
</dbReference>
<dbReference type="Pfam" id="PF13556">
    <property type="entry name" value="HTH_30"/>
    <property type="match status" value="1"/>
</dbReference>
<protein>
    <submittedName>
        <fullName evidence="1">GAF domain-containing protein</fullName>
    </submittedName>
</protein>
<keyword evidence="2" id="KW-1185">Reference proteome</keyword>
<dbReference type="SMART" id="SM00065">
    <property type="entry name" value="GAF"/>
    <property type="match status" value="1"/>
</dbReference>
<dbReference type="Gene3D" id="3.30.450.40">
    <property type="match status" value="1"/>
</dbReference>
<dbReference type="OrthoDB" id="143422at2"/>
<dbReference type="AlphaFoldDB" id="A0A4S4BPI5"/>
<dbReference type="InterPro" id="IPR003018">
    <property type="entry name" value="GAF"/>
</dbReference>
<sequence>MQNKKVIQKEVTIENQKTHHVMMNLIESFKAISSSLELDEVLNKIIHFAFNITENADAGYIQLLEEHSNQLIVKSFVGFNDSIKHFKVNVGESITGKVYQEGCECLIGTKNEIYDNMTDLSKDNFSILEQAHNSRNIKSILSIPISFQSKKIGVITLHCFEKEDGLSKSDLILLQSFAAQAAIAIHNAQLHKEVQESLNEVTHLSEKLREVNGLLAKRGDIHNLLTRLSIQNKGLNAIILEMNKMMEKSFVLADYLMGKCVPKYNPHVAKSLDDIFLLFTNKSEPAYVLICDTFETACYIYPIRSGSIFLGCLIVEGHSPLSQLDKLIIEQGAPILSLELMKLRSQTEIMYKKTNEAYQQFLKKRKPQQVEIAAADLGIQIHYFHLTALIELDGSADLHSLENNALLLLNHLKKKIPSENTLLFSYNNKITFFSSSMNTEHEKYLIEIIESSIQLWNQQFTITARSGISTGQYYPGHAEENHIKAEKALLYLKKQKKKGVLHYRDIGISRLFLHHHTEEIEVFLQETFSLLWTEHSELLETLITYVQNNRSMNITAKEIHIHTNTLYNRIKKMEEILELDFNQFEDYLKVQLAVYLYKTFIK</sequence>
<dbReference type="PANTHER" id="PTHR33744:SF1">
    <property type="entry name" value="DNA-BINDING TRANSCRIPTIONAL ACTIVATOR ADER"/>
    <property type="match status" value="1"/>
</dbReference>
<dbReference type="Proteomes" id="UP000310334">
    <property type="component" value="Unassembled WGS sequence"/>
</dbReference>
<dbReference type="InterPro" id="IPR051448">
    <property type="entry name" value="CdaR-like_regulators"/>
</dbReference>
<dbReference type="PANTHER" id="PTHR33744">
    <property type="entry name" value="CARBOHYDRATE DIACID REGULATOR"/>
    <property type="match status" value="1"/>
</dbReference>
<dbReference type="Pfam" id="PF13185">
    <property type="entry name" value="GAF_2"/>
    <property type="match status" value="1"/>
</dbReference>
<dbReference type="SUPFAM" id="SSF55781">
    <property type="entry name" value="GAF domain-like"/>
    <property type="match status" value="1"/>
</dbReference>
<organism evidence="1 2">
    <name type="scientific">Metabacillus sediminilitoris</name>
    <dbReference type="NCBI Taxonomy" id="2567941"/>
    <lineage>
        <taxon>Bacteria</taxon>
        <taxon>Bacillati</taxon>
        <taxon>Bacillota</taxon>
        <taxon>Bacilli</taxon>
        <taxon>Bacillales</taxon>
        <taxon>Bacillaceae</taxon>
        <taxon>Metabacillus</taxon>
    </lineage>
</organism>
<evidence type="ECO:0000313" key="1">
    <source>
        <dbReference type="EMBL" id="THF76821.1"/>
    </source>
</evidence>
<proteinExistence type="predicted"/>
<accession>A0A4S4BPI5</accession>
<evidence type="ECO:0000313" key="2">
    <source>
        <dbReference type="Proteomes" id="UP000310334"/>
    </source>
</evidence>
<reference evidence="1 2" key="1">
    <citation type="submission" date="2019-04" db="EMBL/GenBank/DDBJ databases">
        <title>Bacillus sediminilitoris sp. nov., isolated from a tidal flat sediment on the East China Sea.</title>
        <authorList>
            <person name="Wei Y."/>
            <person name="Mao H."/>
            <person name="Fang J."/>
        </authorList>
    </citation>
    <scope>NUCLEOTIDE SEQUENCE [LARGE SCALE GENOMIC DNA]</scope>
    <source>
        <strain evidence="1 2">DSL-17</strain>
    </source>
</reference>
<dbReference type="InterPro" id="IPR042070">
    <property type="entry name" value="PucR_C-HTH_sf"/>
</dbReference>
<dbReference type="Gene3D" id="1.10.10.2840">
    <property type="entry name" value="PucR C-terminal helix-turn-helix domain"/>
    <property type="match status" value="1"/>
</dbReference>
<dbReference type="InterPro" id="IPR025736">
    <property type="entry name" value="PucR_C-HTH_dom"/>
</dbReference>
<gene>
    <name evidence="1" type="ORF">E6W99_20725</name>
</gene>
<name>A0A4S4BPI5_9BACI</name>
<dbReference type="InterPro" id="IPR029016">
    <property type="entry name" value="GAF-like_dom_sf"/>
</dbReference>